<evidence type="ECO:0000256" key="1">
    <source>
        <dbReference type="SAM" id="MobiDB-lite"/>
    </source>
</evidence>
<sequence length="63" mass="6621">METLNLQPSQPQCPPTSAGSSDRGGGAGWGGLLQDGTLIERLSDEPGHHIYQTHPSCPTNGHK</sequence>
<accession>A0AAV1FX44</accession>
<gene>
    <name evidence="2" type="ORF">XNOV1_A024197</name>
</gene>
<dbReference type="AlphaFoldDB" id="A0AAV1FX44"/>
<protein>
    <submittedName>
        <fullName evidence="2">Unnamed protein product</fullName>
    </submittedName>
</protein>
<organism evidence="2 3">
    <name type="scientific">Xyrichtys novacula</name>
    <name type="common">Pearly razorfish</name>
    <name type="synonym">Hemipteronotus novacula</name>
    <dbReference type="NCBI Taxonomy" id="13765"/>
    <lineage>
        <taxon>Eukaryota</taxon>
        <taxon>Metazoa</taxon>
        <taxon>Chordata</taxon>
        <taxon>Craniata</taxon>
        <taxon>Vertebrata</taxon>
        <taxon>Euteleostomi</taxon>
        <taxon>Actinopterygii</taxon>
        <taxon>Neopterygii</taxon>
        <taxon>Teleostei</taxon>
        <taxon>Neoteleostei</taxon>
        <taxon>Acanthomorphata</taxon>
        <taxon>Eupercaria</taxon>
        <taxon>Labriformes</taxon>
        <taxon>Labridae</taxon>
        <taxon>Xyrichtys</taxon>
    </lineage>
</organism>
<dbReference type="Proteomes" id="UP001178508">
    <property type="component" value="Chromosome 10"/>
</dbReference>
<reference evidence="2" key="1">
    <citation type="submission" date="2023-08" db="EMBL/GenBank/DDBJ databases">
        <authorList>
            <person name="Alioto T."/>
            <person name="Alioto T."/>
            <person name="Gomez Garrido J."/>
        </authorList>
    </citation>
    <scope>NUCLEOTIDE SEQUENCE</scope>
</reference>
<keyword evidence="3" id="KW-1185">Reference proteome</keyword>
<name>A0AAV1FX44_XYRNO</name>
<feature type="compositionally biased region" description="Polar residues" evidence="1">
    <location>
        <begin position="1"/>
        <end position="10"/>
    </location>
</feature>
<proteinExistence type="predicted"/>
<feature type="region of interest" description="Disordered" evidence="1">
    <location>
        <begin position="1"/>
        <end position="34"/>
    </location>
</feature>
<evidence type="ECO:0000313" key="3">
    <source>
        <dbReference type="Proteomes" id="UP001178508"/>
    </source>
</evidence>
<dbReference type="EMBL" id="OY660873">
    <property type="protein sequence ID" value="CAJ1065713.1"/>
    <property type="molecule type" value="Genomic_DNA"/>
</dbReference>
<evidence type="ECO:0000313" key="2">
    <source>
        <dbReference type="EMBL" id="CAJ1065713.1"/>
    </source>
</evidence>
<feature type="compositionally biased region" description="Gly residues" evidence="1">
    <location>
        <begin position="22"/>
        <end position="33"/>
    </location>
</feature>